<dbReference type="CDD" id="cd16263">
    <property type="entry name" value="BipA_III"/>
    <property type="match status" value="1"/>
</dbReference>
<dbReference type="PROSITE" id="PS00301">
    <property type="entry name" value="G_TR_1"/>
    <property type="match status" value="1"/>
</dbReference>
<dbReference type="PANTHER" id="PTHR42908:SF8">
    <property type="entry name" value="TR-TYPE G DOMAIN-CONTAINING PROTEIN"/>
    <property type="match status" value="1"/>
</dbReference>
<dbReference type="Pfam" id="PF21018">
    <property type="entry name" value="BipA_C"/>
    <property type="match status" value="1"/>
</dbReference>
<dbReference type="SUPFAM" id="SSF50447">
    <property type="entry name" value="Translation proteins"/>
    <property type="match status" value="1"/>
</dbReference>
<dbReference type="Gene3D" id="2.40.50.250">
    <property type="entry name" value="bipa protein"/>
    <property type="match status" value="1"/>
</dbReference>
<keyword evidence="1" id="KW-0547">Nucleotide-binding</keyword>
<dbReference type="InterPro" id="IPR042116">
    <property type="entry name" value="TypA/BipA_C"/>
</dbReference>
<dbReference type="Pfam" id="PF00009">
    <property type="entry name" value="GTP_EFTU"/>
    <property type="match status" value="1"/>
</dbReference>
<gene>
    <name evidence="4" type="ORF">UY98_C0041G0003</name>
</gene>
<dbReference type="InterPro" id="IPR000795">
    <property type="entry name" value="T_Tr_GTP-bd_dom"/>
</dbReference>
<reference evidence="4 5" key="1">
    <citation type="journal article" date="2015" name="Nature">
        <title>rRNA introns, odd ribosomes, and small enigmatic genomes across a large radiation of phyla.</title>
        <authorList>
            <person name="Brown C.T."/>
            <person name="Hug L.A."/>
            <person name="Thomas B.C."/>
            <person name="Sharon I."/>
            <person name="Castelle C.J."/>
            <person name="Singh A."/>
            <person name="Wilkins M.J."/>
            <person name="Williams K.H."/>
            <person name="Banfield J.F."/>
        </authorList>
    </citation>
    <scope>NUCLEOTIDE SEQUENCE [LARGE SCALE GENOMIC DNA]</scope>
</reference>
<dbReference type="Gene3D" id="3.30.70.240">
    <property type="match status" value="1"/>
</dbReference>
<evidence type="ECO:0000313" key="4">
    <source>
        <dbReference type="EMBL" id="KKW45596.1"/>
    </source>
</evidence>
<dbReference type="InterPro" id="IPR047042">
    <property type="entry name" value="BipA_II"/>
</dbReference>
<dbReference type="GO" id="GO:0003924">
    <property type="term" value="F:GTPase activity"/>
    <property type="evidence" value="ECO:0007669"/>
    <property type="project" value="InterPro"/>
</dbReference>
<dbReference type="InterPro" id="IPR031157">
    <property type="entry name" value="G_TR_CS"/>
</dbReference>
<dbReference type="Gene3D" id="2.40.30.10">
    <property type="entry name" value="Translation factors"/>
    <property type="match status" value="1"/>
</dbReference>
<dbReference type="InterPro" id="IPR005225">
    <property type="entry name" value="Small_GTP-bd"/>
</dbReference>
<proteinExistence type="predicted"/>
<dbReference type="GO" id="GO:1990904">
    <property type="term" value="C:ribonucleoprotein complex"/>
    <property type="evidence" value="ECO:0007669"/>
    <property type="project" value="TreeGrafter"/>
</dbReference>
<dbReference type="InterPro" id="IPR000640">
    <property type="entry name" value="EFG_V-like"/>
</dbReference>
<sequence>MEIRNIAIIAHVDHGKTTITDALLRQTGVAEEGVSMDSNALERERGITIYSKNASIPYRGTKINLVDTPGHADFGSEVERVLRAIDSVLLVVDAQEGPMPQTRFVLKKSLELGLRPIVVVNKIDKPAADPARAEEGVLELFLELGATNEQSDFPVVYTIGKQGIAKLKLEDDSKDLTPLLETIIRHVPAVAPGERDKKIARLQPFNLGYDNFLGRLAIARVYEGTLHTGDAVFIKKPDGITRNGKVTKMFSFCGLNRIETSKAEAGDIVVVAGLPDIYIGDTITNDANVEPLPAIAIDDPTISLNFLVNNSPFAGREGKYVTSRQLRDRLAKELEINVGLRVDFADDFFKVSGRGELHIAILLENMRREGYEMQVSQPQVIFHAENGVKMEPFEEVIVDVPSEYQGAIIERLGTRKFIMKDLKVHDSHSSSASRSQVRLIFEGPTRGLLGYRNQFVLDTRGEGIISSRVIGFFPYAGEIRKRAVGSMISMASGKALGYSLWNLQERGVLYIHAATEVYEGMVIGNTSKGEEMAVNPTKNKNLTNVRSSGTDEALTLIPPFRLTIERGLEVMGEDEYLEITPTSVRLRKQQLTENDRVRARRLGL</sequence>
<dbReference type="NCBIfam" id="TIGR01394">
    <property type="entry name" value="TypA_BipA"/>
    <property type="match status" value="1"/>
</dbReference>
<evidence type="ECO:0000313" key="5">
    <source>
        <dbReference type="Proteomes" id="UP000034789"/>
    </source>
</evidence>
<dbReference type="InterPro" id="IPR047043">
    <property type="entry name" value="BipA_III"/>
</dbReference>
<name>A0A0G1YQS3_9BACT</name>
<evidence type="ECO:0000256" key="1">
    <source>
        <dbReference type="ARBA" id="ARBA00023134"/>
    </source>
</evidence>
<dbReference type="CDD" id="cd03691">
    <property type="entry name" value="BipA_TypA_II"/>
    <property type="match status" value="1"/>
</dbReference>
<dbReference type="Gene3D" id="3.30.70.870">
    <property type="entry name" value="Elongation Factor G (Translational Gtpase), domain 3"/>
    <property type="match status" value="1"/>
</dbReference>
<dbReference type="InterPro" id="IPR035647">
    <property type="entry name" value="EFG_III/V"/>
</dbReference>
<dbReference type="InterPro" id="IPR004161">
    <property type="entry name" value="EFTu-like_2"/>
</dbReference>
<dbReference type="EMBL" id="LCSD01000041">
    <property type="protein sequence ID" value="KKW45596.1"/>
    <property type="molecule type" value="Genomic_DNA"/>
</dbReference>
<evidence type="ECO:0000256" key="2">
    <source>
        <dbReference type="ARBA" id="ARBA00035722"/>
    </source>
</evidence>
<dbReference type="AlphaFoldDB" id="A0A0G1YQS3"/>
<dbReference type="InterPro" id="IPR047041">
    <property type="entry name" value="BipA_GTP-bd_dom"/>
</dbReference>
<comment type="caution">
    <text evidence="4">The sequence shown here is derived from an EMBL/GenBank/DDBJ whole genome shotgun (WGS) entry which is preliminary data.</text>
</comment>
<dbReference type="CDD" id="cd01891">
    <property type="entry name" value="TypA_BipA"/>
    <property type="match status" value="1"/>
</dbReference>
<dbReference type="InterPro" id="IPR048876">
    <property type="entry name" value="BipA_C"/>
</dbReference>
<dbReference type="NCBIfam" id="TIGR00231">
    <property type="entry name" value="small_GTP"/>
    <property type="match status" value="1"/>
</dbReference>
<dbReference type="GO" id="GO:0005829">
    <property type="term" value="C:cytosol"/>
    <property type="evidence" value="ECO:0007669"/>
    <property type="project" value="TreeGrafter"/>
</dbReference>
<dbReference type="InterPro" id="IPR035651">
    <property type="entry name" value="BipA_V"/>
</dbReference>
<dbReference type="Proteomes" id="UP000034789">
    <property type="component" value="Unassembled WGS sequence"/>
</dbReference>
<protein>
    <recommendedName>
        <fullName evidence="2">50S ribosomal subunit assembly factor BipA</fullName>
    </recommendedName>
</protein>
<dbReference type="SUPFAM" id="SSF54980">
    <property type="entry name" value="EF-G C-terminal domain-like"/>
    <property type="match status" value="2"/>
</dbReference>
<dbReference type="PATRIC" id="fig|1618672.3.peg.614"/>
<dbReference type="InterPro" id="IPR027417">
    <property type="entry name" value="P-loop_NTPase"/>
</dbReference>
<dbReference type="PROSITE" id="PS51722">
    <property type="entry name" value="G_TR_2"/>
    <property type="match status" value="1"/>
</dbReference>
<dbReference type="Gene3D" id="3.40.50.300">
    <property type="entry name" value="P-loop containing nucleotide triphosphate hydrolases"/>
    <property type="match status" value="1"/>
</dbReference>
<dbReference type="PANTHER" id="PTHR42908">
    <property type="entry name" value="TRANSLATION ELONGATION FACTOR-RELATED"/>
    <property type="match status" value="1"/>
</dbReference>
<organism evidence="4 5">
    <name type="scientific">Candidatus Kaiserbacteria bacterium GW2011_GWA2_58_9</name>
    <dbReference type="NCBI Taxonomy" id="1618672"/>
    <lineage>
        <taxon>Bacteria</taxon>
        <taxon>Candidatus Kaiseribacteriota</taxon>
    </lineage>
</organism>
<accession>A0A0G1YQS3</accession>
<dbReference type="GO" id="GO:0005525">
    <property type="term" value="F:GTP binding"/>
    <property type="evidence" value="ECO:0007669"/>
    <property type="project" value="UniProtKB-KW"/>
</dbReference>
<dbReference type="SUPFAM" id="SSF52540">
    <property type="entry name" value="P-loop containing nucleoside triphosphate hydrolases"/>
    <property type="match status" value="1"/>
</dbReference>
<dbReference type="InterPro" id="IPR006298">
    <property type="entry name" value="BipA"/>
</dbReference>
<dbReference type="Pfam" id="PF00679">
    <property type="entry name" value="EFG_C"/>
    <property type="match status" value="1"/>
</dbReference>
<dbReference type="FunFam" id="3.30.70.870:FF:000003">
    <property type="entry name" value="GTP-binding protein TypA"/>
    <property type="match status" value="1"/>
</dbReference>
<evidence type="ECO:0000259" key="3">
    <source>
        <dbReference type="PROSITE" id="PS51722"/>
    </source>
</evidence>
<dbReference type="Pfam" id="PF03144">
    <property type="entry name" value="GTP_EFTU_D2"/>
    <property type="match status" value="1"/>
</dbReference>
<feature type="domain" description="Tr-type G" evidence="3">
    <location>
        <begin position="1"/>
        <end position="193"/>
    </location>
</feature>
<dbReference type="FunFam" id="3.40.50.300:FF:000055">
    <property type="entry name" value="GTP-binding protein TypA"/>
    <property type="match status" value="1"/>
</dbReference>
<keyword evidence="1" id="KW-0342">GTP-binding</keyword>
<dbReference type="InterPro" id="IPR009000">
    <property type="entry name" value="Transl_B-barrel_sf"/>
</dbReference>
<dbReference type="PRINTS" id="PR00315">
    <property type="entry name" value="ELONGATNFCT"/>
</dbReference>
<dbReference type="CDD" id="cd03710">
    <property type="entry name" value="BipA_TypA_C"/>
    <property type="match status" value="1"/>
</dbReference>